<accession>A0AAW1LAH7</accession>
<comment type="caution">
    <text evidence="2">The sequence shown here is derived from an EMBL/GenBank/DDBJ whole genome shotgun (WGS) entry which is preliminary data.</text>
</comment>
<organism evidence="2 3">
    <name type="scientific">Popillia japonica</name>
    <name type="common">Japanese beetle</name>
    <dbReference type="NCBI Taxonomy" id="7064"/>
    <lineage>
        <taxon>Eukaryota</taxon>
        <taxon>Metazoa</taxon>
        <taxon>Ecdysozoa</taxon>
        <taxon>Arthropoda</taxon>
        <taxon>Hexapoda</taxon>
        <taxon>Insecta</taxon>
        <taxon>Pterygota</taxon>
        <taxon>Neoptera</taxon>
        <taxon>Endopterygota</taxon>
        <taxon>Coleoptera</taxon>
        <taxon>Polyphaga</taxon>
        <taxon>Scarabaeiformia</taxon>
        <taxon>Scarabaeidae</taxon>
        <taxon>Rutelinae</taxon>
        <taxon>Popillia</taxon>
    </lineage>
</organism>
<proteinExistence type="predicted"/>
<reference evidence="2 3" key="1">
    <citation type="journal article" date="2024" name="BMC Genomics">
        <title>De novo assembly and annotation of Popillia japonica's genome with initial clues to its potential as an invasive pest.</title>
        <authorList>
            <person name="Cucini C."/>
            <person name="Boschi S."/>
            <person name="Funari R."/>
            <person name="Cardaioli E."/>
            <person name="Iannotti N."/>
            <person name="Marturano G."/>
            <person name="Paoli F."/>
            <person name="Bruttini M."/>
            <person name="Carapelli A."/>
            <person name="Frati F."/>
            <person name="Nardi F."/>
        </authorList>
    </citation>
    <scope>NUCLEOTIDE SEQUENCE [LARGE SCALE GENOMIC DNA]</scope>
    <source>
        <strain evidence="2">DMR45628</strain>
    </source>
</reference>
<feature type="region of interest" description="Disordered" evidence="1">
    <location>
        <begin position="222"/>
        <end position="256"/>
    </location>
</feature>
<evidence type="ECO:0000313" key="3">
    <source>
        <dbReference type="Proteomes" id="UP001458880"/>
    </source>
</evidence>
<protein>
    <submittedName>
        <fullName evidence="2">Uncharacterized protein</fullName>
    </submittedName>
</protein>
<sequence length="365" mass="41587">MRADAFDTLCDKLPPDLQLKEYKFLLDYMQQCYNLAPLEIAENFGFNKRRQQKGESVQEYLTALQKLAINFAIEPVQQTRHVFKTKGAEPPTNQRRPPLYVRNRQYRYLIKKIPSQDHYGANAEDIGLTRTRRSKGNVSLDWSGEPDNGEVKVAPRSEAGVVDVLGEEYVGQHGIKRTCEIKNSVRPEVSTLSQDSTTIRASSPTTFAATKTLGRLSQPVRQAPSVQAANQQQQQQQAQSRIQPQQIQQPQAMQQRQSVPVMMPQFRPQFIITPQFVQNKSLDNHLRGDFSDQKVQEFAKLMRYVDGPNMQAQTMTKQDILKKDNADGLENIDRVLKSDRSGFNLFRDVSYAPNVKQDETAKDGL</sequence>
<evidence type="ECO:0000313" key="2">
    <source>
        <dbReference type="EMBL" id="KAK9730989.1"/>
    </source>
</evidence>
<gene>
    <name evidence="2" type="ORF">QE152_g14037</name>
</gene>
<keyword evidence="3" id="KW-1185">Reference proteome</keyword>
<name>A0AAW1LAH7_POPJA</name>
<evidence type="ECO:0000256" key="1">
    <source>
        <dbReference type="SAM" id="MobiDB-lite"/>
    </source>
</evidence>
<dbReference type="Proteomes" id="UP001458880">
    <property type="component" value="Unassembled WGS sequence"/>
</dbReference>
<dbReference type="AlphaFoldDB" id="A0AAW1LAH7"/>
<dbReference type="EMBL" id="JASPKY010000139">
    <property type="protein sequence ID" value="KAK9730989.1"/>
    <property type="molecule type" value="Genomic_DNA"/>
</dbReference>